<evidence type="ECO:0000313" key="1">
    <source>
        <dbReference type="Proteomes" id="UP000887540"/>
    </source>
</evidence>
<reference evidence="2" key="1">
    <citation type="submission" date="2022-11" db="UniProtKB">
        <authorList>
            <consortium name="WormBaseParasite"/>
        </authorList>
    </citation>
    <scope>IDENTIFICATION</scope>
</reference>
<accession>A0A914E7K7</accession>
<keyword evidence="1" id="KW-1185">Reference proteome</keyword>
<protein>
    <submittedName>
        <fullName evidence="2">Uncharacterized protein</fullName>
    </submittedName>
</protein>
<proteinExistence type="predicted"/>
<organism evidence="1 2">
    <name type="scientific">Acrobeloides nanus</name>
    <dbReference type="NCBI Taxonomy" id="290746"/>
    <lineage>
        <taxon>Eukaryota</taxon>
        <taxon>Metazoa</taxon>
        <taxon>Ecdysozoa</taxon>
        <taxon>Nematoda</taxon>
        <taxon>Chromadorea</taxon>
        <taxon>Rhabditida</taxon>
        <taxon>Tylenchina</taxon>
        <taxon>Cephalobomorpha</taxon>
        <taxon>Cephaloboidea</taxon>
        <taxon>Cephalobidae</taxon>
        <taxon>Acrobeloides</taxon>
    </lineage>
</organism>
<dbReference type="AlphaFoldDB" id="A0A914E7K7"/>
<dbReference type="WBParaSite" id="ACRNAN_scaffold6290.g8848.t1">
    <property type="protein sequence ID" value="ACRNAN_scaffold6290.g8848.t1"/>
    <property type="gene ID" value="ACRNAN_scaffold6290.g8848"/>
</dbReference>
<sequence>MIKNKSISSSDSSLESCSIALMLSDDDLLEEFTVNSITQKGFRHLNDAIEFLEQLAATHEVAKCHPMKVKVYTEAVLIVEMTSKIKFHISSKNVAEVVVSKINRKYFGILRIRSNIVTNKSYANVIRAYFFHVTDNSTSAVTTMVNMINGLRSFSMDVP</sequence>
<name>A0A914E7K7_9BILA</name>
<dbReference type="Proteomes" id="UP000887540">
    <property type="component" value="Unplaced"/>
</dbReference>
<evidence type="ECO:0000313" key="2">
    <source>
        <dbReference type="WBParaSite" id="ACRNAN_scaffold6290.g8848.t1"/>
    </source>
</evidence>